<keyword evidence="2" id="KW-1185">Reference proteome</keyword>
<organism evidence="1 2">
    <name type="scientific">Cetobacterium somerae ATCC BAA-474</name>
    <dbReference type="NCBI Taxonomy" id="1319815"/>
    <lineage>
        <taxon>Bacteria</taxon>
        <taxon>Fusobacteriati</taxon>
        <taxon>Fusobacteriota</taxon>
        <taxon>Fusobacteriia</taxon>
        <taxon>Fusobacteriales</taxon>
        <taxon>Fusobacteriaceae</taxon>
        <taxon>Cetobacterium</taxon>
    </lineage>
</organism>
<dbReference type="eggNOG" id="ENOG5032WIG">
    <property type="taxonomic scope" value="Bacteria"/>
</dbReference>
<dbReference type="STRING" id="1319815.HMPREF0202_01219"/>
<gene>
    <name evidence="1" type="ORF">HMPREF0202_01219</name>
</gene>
<dbReference type="EMBL" id="AXZF01000042">
    <property type="protein sequence ID" value="ERT68895.1"/>
    <property type="molecule type" value="Genomic_DNA"/>
</dbReference>
<evidence type="ECO:0000313" key="2">
    <source>
        <dbReference type="Proteomes" id="UP000017081"/>
    </source>
</evidence>
<comment type="caution">
    <text evidence="1">The sequence shown here is derived from an EMBL/GenBank/DDBJ whole genome shotgun (WGS) entry which is preliminary data.</text>
</comment>
<accession>U7VBJ2</accession>
<dbReference type="RefSeq" id="WP_023050758.1">
    <property type="nucleotide sequence ID" value="NZ_CP173065.2"/>
</dbReference>
<protein>
    <submittedName>
        <fullName evidence="1">Uncharacterized protein</fullName>
    </submittedName>
</protein>
<name>U7VBJ2_9FUSO</name>
<dbReference type="Proteomes" id="UP000017081">
    <property type="component" value="Unassembled WGS sequence"/>
</dbReference>
<sequence length="93" mass="11364">MTEELMKKIDRINEEFEKREFFIKEDILELFEQREDLREKLDAIKFKKIEFFTVEDENCVGFTLEDVQVNFFIEFGEDEEGEWYEATAEIISF</sequence>
<proteinExistence type="predicted"/>
<dbReference type="AlphaFoldDB" id="U7VBJ2"/>
<reference evidence="1 2" key="1">
    <citation type="submission" date="2013-08" db="EMBL/GenBank/DDBJ databases">
        <authorList>
            <person name="Weinstock G."/>
            <person name="Sodergren E."/>
            <person name="Wylie T."/>
            <person name="Fulton L."/>
            <person name="Fulton R."/>
            <person name="Fronick C."/>
            <person name="O'Laughlin M."/>
            <person name="Godfrey J."/>
            <person name="Miner T."/>
            <person name="Herter B."/>
            <person name="Appelbaum E."/>
            <person name="Cordes M."/>
            <person name="Lek S."/>
            <person name="Wollam A."/>
            <person name="Pepin K.H."/>
            <person name="Palsikar V.B."/>
            <person name="Mitreva M."/>
            <person name="Wilson R.K."/>
        </authorList>
    </citation>
    <scope>NUCLEOTIDE SEQUENCE [LARGE SCALE GENOMIC DNA]</scope>
    <source>
        <strain evidence="1 2">ATCC BAA-474</strain>
    </source>
</reference>
<evidence type="ECO:0000313" key="1">
    <source>
        <dbReference type="EMBL" id="ERT68895.1"/>
    </source>
</evidence>
<dbReference type="HOGENOM" id="CLU_185155_0_0_0"/>